<evidence type="ECO:0000313" key="6">
    <source>
        <dbReference type="EMBL" id="HFQ78657.1"/>
    </source>
</evidence>
<name>A0A832EVN9_9CREN</name>
<evidence type="ECO:0000256" key="3">
    <source>
        <dbReference type="ARBA" id="ARBA00022989"/>
    </source>
</evidence>
<dbReference type="PANTHER" id="PTHR10806">
    <property type="entry name" value="SIGNAL PEPTIDASE COMPLEX CATALYTIC SUBUNIT SEC11"/>
    <property type="match status" value="1"/>
</dbReference>
<dbReference type="GO" id="GO:0016020">
    <property type="term" value="C:membrane"/>
    <property type="evidence" value="ECO:0007669"/>
    <property type="project" value="UniProtKB-SubCell"/>
</dbReference>
<dbReference type="AlphaFoldDB" id="A0A832EVN9"/>
<feature type="transmembrane region" description="Helical" evidence="5">
    <location>
        <begin position="21"/>
        <end position="41"/>
    </location>
</feature>
<dbReference type="InterPro" id="IPR036286">
    <property type="entry name" value="LexA/Signal_pep-like_sf"/>
</dbReference>
<organism evidence="6">
    <name type="scientific">Ignisphaera aggregans</name>
    <dbReference type="NCBI Taxonomy" id="334771"/>
    <lineage>
        <taxon>Archaea</taxon>
        <taxon>Thermoproteota</taxon>
        <taxon>Thermoprotei</taxon>
        <taxon>Desulfurococcales</taxon>
        <taxon>Desulfurococcaceae</taxon>
        <taxon>Ignisphaera</taxon>
    </lineage>
</organism>
<dbReference type="InterPro" id="IPR019533">
    <property type="entry name" value="Peptidase_S26"/>
</dbReference>
<evidence type="ECO:0000256" key="1">
    <source>
        <dbReference type="ARBA" id="ARBA00004370"/>
    </source>
</evidence>
<dbReference type="EMBL" id="DTAU01000050">
    <property type="protein sequence ID" value="HFQ78657.1"/>
    <property type="molecule type" value="Genomic_DNA"/>
</dbReference>
<sequence>MNRVGLSIKRFFSNSSIYVPYVLLAILIVLVVSTFLSRFGYQSLFGVSVVISDSMEPALRRGDIVIYFRESFTLGDIVIYCLTPNHCIAHRVVDFMVLDTVNGDRLLIITKGDNVDSLDPPIEIEKIIGKVVFVMAREIWIPLLAVAVAYLVRDILKTLVLGYSYAILFIVIFATVLSVYSTIPRPINAEPVKPSLVRLAGVYFQLDSCTLSIRYINAIPMILTEVEVNSTKVDIVDFNPREIVVKPGEDLLRKAFEYREPLVIKIEALLNRVGRLSGEYPILIGGLDPQISFVNGILIARNLNCFPITINISIRYLDNNSWLWINRSYVIDGFSQIVIEPPKYAEIAYVYVYWLNQGEVKWLGLPMKIR</sequence>
<dbReference type="NCBIfam" id="TIGR02228">
    <property type="entry name" value="sigpep_I_arch"/>
    <property type="match status" value="1"/>
</dbReference>
<accession>A0A832EVN9</accession>
<dbReference type="EC" id="3.4.21.89" evidence="6"/>
<feature type="transmembrane region" description="Helical" evidence="5">
    <location>
        <begin position="159"/>
        <end position="180"/>
    </location>
</feature>
<keyword evidence="2 5" id="KW-0812">Transmembrane</keyword>
<keyword evidence="6" id="KW-0378">Hydrolase</keyword>
<dbReference type="GO" id="GO:0009003">
    <property type="term" value="F:signal peptidase activity"/>
    <property type="evidence" value="ECO:0007669"/>
    <property type="project" value="UniProtKB-EC"/>
</dbReference>
<evidence type="ECO:0000256" key="2">
    <source>
        <dbReference type="ARBA" id="ARBA00022692"/>
    </source>
</evidence>
<comment type="caution">
    <text evidence="6">The sequence shown here is derived from an EMBL/GenBank/DDBJ whole genome shotgun (WGS) entry which is preliminary data.</text>
</comment>
<protein>
    <submittedName>
        <fullName evidence="6">Signal peptidase I</fullName>
        <ecNumber evidence="6">3.4.21.89</ecNumber>
    </submittedName>
</protein>
<dbReference type="InterPro" id="IPR001733">
    <property type="entry name" value="Peptidase_S26B"/>
</dbReference>
<proteinExistence type="predicted"/>
<comment type="subcellular location">
    <subcellularLocation>
        <location evidence="1">Membrane</location>
    </subcellularLocation>
</comment>
<reference evidence="6" key="1">
    <citation type="journal article" date="2020" name="mSystems">
        <title>Genome- and Community-Level Interaction Insights into Carbon Utilization and Element Cycling Functions of Hydrothermarchaeota in Hydrothermal Sediment.</title>
        <authorList>
            <person name="Zhou Z."/>
            <person name="Liu Y."/>
            <person name="Xu W."/>
            <person name="Pan J."/>
            <person name="Luo Z.H."/>
            <person name="Li M."/>
        </authorList>
    </citation>
    <scope>NUCLEOTIDE SEQUENCE</scope>
    <source>
        <strain evidence="6">SpSt-629</strain>
    </source>
</reference>
<keyword evidence="3 5" id="KW-1133">Transmembrane helix</keyword>
<dbReference type="CDD" id="cd06530">
    <property type="entry name" value="S26_SPase_I"/>
    <property type="match status" value="1"/>
</dbReference>
<dbReference type="SUPFAM" id="SSF51306">
    <property type="entry name" value="LexA/Signal peptidase"/>
    <property type="match status" value="1"/>
</dbReference>
<dbReference type="PANTHER" id="PTHR10806:SF6">
    <property type="entry name" value="SIGNAL PEPTIDASE COMPLEX CATALYTIC SUBUNIT SEC11"/>
    <property type="match status" value="1"/>
</dbReference>
<dbReference type="PRINTS" id="PR00728">
    <property type="entry name" value="SIGNALPTASE"/>
</dbReference>
<dbReference type="GO" id="GO:0004252">
    <property type="term" value="F:serine-type endopeptidase activity"/>
    <property type="evidence" value="ECO:0007669"/>
    <property type="project" value="InterPro"/>
</dbReference>
<keyword evidence="4 5" id="KW-0472">Membrane</keyword>
<dbReference type="GO" id="GO:0006465">
    <property type="term" value="P:signal peptide processing"/>
    <property type="evidence" value="ECO:0007669"/>
    <property type="project" value="InterPro"/>
</dbReference>
<evidence type="ECO:0000256" key="5">
    <source>
        <dbReference type="SAM" id="Phobius"/>
    </source>
</evidence>
<gene>
    <name evidence="6" type="ORF">ENT99_03020</name>
</gene>
<feature type="transmembrane region" description="Helical" evidence="5">
    <location>
        <begin position="127"/>
        <end position="152"/>
    </location>
</feature>
<evidence type="ECO:0000256" key="4">
    <source>
        <dbReference type="ARBA" id="ARBA00023136"/>
    </source>
</evidence>